<dbReference type="GO" id="GO:0016887">
    <property type="term" value="F:ATP hydrolysis activity"/>
    <property type="evidence" value="ECO:0007669"/>
    <property type="project" value="InterPro"/>
</dbReference>
<keyword evidence="3 5" id="KW-0067">ATP-binding</keyword>
<dbReference type="Proteomes" id="UP000261739">
    <property type="component" value="Unassembled WGS sequence"/>
</dbReference>
<gene>
    <name evidence="5" type="ORF">DIW82_12710</name>
</gene>
<evidence type="ECO:0000313" key="5">
    <source>
        <dbReference type="EMBL" id="HCT15606.1"/>
    </source>
</evidence>
<dbReference type="STRING" id="863239.GCA_000213935_01156"/>
<accession>A0A3D4T240</accession>
<dbReference type="InterPro" id="IPR003593">
    <property type="entry name" value="AAA+_ATPase"/>
</dbReference>
<dbReference type="PROSITE" id="PS50893">
    <property type="entry name" value="ABC_TRANSPORTER_2"/>
    <property type="match status" value="1"/>
</dbReference>
<sequence>LLDEPTNHLDATALGFLTDQLTAWSGGLGVVTHDRALLRDLSADGRATFLDLDPTADGTPLLVTGTYDAWMERRLADRARWEQEYAAQVAEHRRLESAVADARSRLTDNWRPPKGHFKHKRATRADGVVQTLHRRERELASHAVEIPEPPLELCWPNASVPSGKTLLTCTDVAVSGRLEPVTLDLSGGEHVLLTGPNGAGKSTFVDVIEGAVVPTSGTVQVHDGVRVGVLTQHEPVWQHPELPAAEVYARHAARFDGAPGLASLGLLDRAARSTPVGRLSQGQQRRLHLAMVLAECPDLLILDEPTNNLDAVLVDAVTAAVKDTAAGVIVVTHDRQMLRDLGQWSRVELG</sequence>
<evidence type="ECO:0000256" key="1">
    <source>
        <dbReference type="ARBA" id="ARBA00022737"/>
    </source>
</evidence>
<dbReference type="InterPro" id="IPR003439">
    <property type="entry name" value="ABC_transporter-like_ATP-bd"/>
</dbReference>
<evidence type="ECO:0000256" key="2">
    <source>
        <dbReference type="ARBA" id="ARBA00022741"/>
    </source>
</evidence>
<dbReference type="PANTHER" id="PTHR19211">
    <property type="entry name" value="ATP-BINDING TRANSPORT PROTEIN-RELATED"/>
    <property type="match status" value="1"/>
</dbReference>
<organism evidence="5 6">
    <name type="scientific">Corynebacterium nuruki</name>
    <dbReference type="NCBI Taxonomy" id="1032851"/>
    <lineage>
        <taxon>Bacteria</taxon>
        <taxon>Bacillati</taxon>
        <taxon>Actinomycetota</taxon>
        <taxon>Actinomycetes</taxon>
        <taxon>Mycobacteriales</taxon>
        <taxon>Corynebacteriaceae</taxon>
        <taxon>Corynebacterium</taxon>
    </lineage>
</organism>
<evidence type="ECO:0000256" key="3">
    <source>
        <dbReference type="ARBA" id="ARBA00022840"/>
    </source>
</evidence>
<dbReference type="Gene3D" id="3.40.50.300">
    <property type="entry name" value="P-loop containing nucleotide triphosphate hydrolases"/>
    <property type="match status" value="2"/>
</dbReference>
<feature type="non-terminal residue" evidence="5">
    <location>
        <position position="1"/>
    </location>
</feature>
<reference evidence="5 6" key="1">
    <citation type="journal article" date="2018" name="Nat. Biotechnol.">
        <title>A standardized bacterial taxonomy based on genome phylogeny substantially revises the tree of life.</title>
        <authorList>
            <person name="Parks D.H."/>
            <person name="Chuvochina M."/>
            <person name="Waite D.W."/>
            <person name="Rinke C."/>
            <person name="Skarshewski A."/>
            <person name="Chaumeil P.A."/>
            <person name="Hugenholtz P."/>
        </authorList>
    </citation>
    <scope>NUCLEOTIDE SEQUENCE [LARGE SCALE GENOMIC DNA]</scope>
    <source>
        <strain evidence="5">UBA11247</strain>
    </source>
</reference>
<evidence type="ECO:0000313" key="6">
    <source>
        <dbReference type="Proteomes" id="UP000261739"/>
    </source>
</evidence>
<dbReference type="SMART" id="SM00382">
    <property type="entry name" value="AAA"/>
    <property type="match status" value="1"/>
</dbReference>
<name>A0A3D4T240_9CORY</name>
<dbReference type="SUPFAM" id="SSF52540">
    <property type="entry name" value="P-loop containing nucleoside triphosphate hydrolases"/>
    <property type="match status" value="2"/>
</dbReference>
<dbReference type="PANTHER" id="PTHR19211:SF6">
    <property type="entry name" value="BLL7188 PROTEIN"/>
    <property type="match status" value="1"/>
</dbReference>
<dbReference type="InterPro" id="IPR027417">
    <property type="entry name" value="P-loop_NTPase"/>
</dbReference>
<keyword evidence="1" id="KW-0677">Repeat</keyword>
<proteinExistence type="predicted"/>
<evidence type="ECO:0000259" key="4">
    <source>
        <dbReference type="PROSITE" id="PS50893"/>
    </source>
</evidence>
<dbReference type="AlphaFoldDB" id="A0A3D4T240"/>
<keyword evidence="2" id="KW-0547">Nucleotide-binding</keyword>
<protein>
    <submittedName>
        <fullName evidence="5">ABC transporter ATP-binding protein</fullName>
    </submittedName>
</protein>
<dbReference type="Pfam" id="PF00005">
    <property type="entry name" value="ABC_tran"/>
    <property type="match status" value="1"/>
</dbReference>
<dbReference type="EMBL" id="DQID01000323">
    <property type="protein sequence ID" value="HCT15606.1"/>
    <property type="molecule type" value="Genomic_DNA"/>
</dbReference>
<feature type="domain" description="ABC transporter" evidence="4">
    <location>
        <begin position="160"/>
        <end position="349"/>
    </location>
</feature>
<comment type="caution">
    <text evidence="5">The sequence shown here is derived from an EMBL/GenBank/DDBJ whole genome shotgun (WGS) entry which is preliminary data.</text>
</comment>
<dbReference type="InterPro" id="IPR050611">
    <property type="entry name" value="ABCF"/>
</dbReference>
<dbReference type="GO" id="GO:0005524">
    <property type="term" value="F:ATP binding"/>
    <property type="evidence" value="ECO:0007669"/>
    <property type="project" value="UniProtKB-KW"/>
</dbReference>